<comment type="caution">
    <text evidence="3">The sequence shown here is derived from an EMBL/GenBank/DDBJ whole genome shotgun (WGS) entry which is preliminary data.</text>
</comment>
<dbReference type="GO" id="GO:0016491">
    <property type="term" value="F:oxidoreductase activity"/>
    <property type="evidence" value="ECO:0007669"/>
    <property type="project" value="UniProtKB-KW"/>
</dbReference>
<dbReference type="InterPro" id="IPR036291">
    <property type="entry name" value="NAD(P)-bd_dom_sf"/>
</dbReference>
<dbReference type="Proteomes" id="UP000829685">
    <property type="component" value="Unassembled WGS sequence"/>
</dbReference>
<dbReference type="EMBL" id="JAFIMR010000018">
    <property type="protein sequence ID" value="KAI1867521.1"/>
    <property type="molecule type" value="Genomic_DNA"/>
</dbReference>
<evidence type="ECO:0000256" key="2">
    <source>
        <dbReference type="ARBA" id="ARBA00023002"/>
    </source>
</evidence>
<dbReference type="PRINTS" id="PR00081">
    <property type="entry name" value="GDHRDH"/>
</dbReference>
<name>A0A9P9WK17_9PEZI</name>
<evidence type="ECO:0000313" key="4">
    <source>
        <dbReference type="Proteomes" id="UP000829685"/>
    </source>
</evidence>
<dbReference type="PANTHER" id="PTHR24320">
    <property type="entry name" value="RETINOL DEHYDROGENASE"/>
    <property type="match status" value="1"/>
</dbReference>
<dbReference type="Gene3D" id="3.40.50.720">
    <property type="entry name" value="NAD(P)-binding Rossmann-like Domain"/>
    <property type="match status" value="1"/>
</dbReference>
<keyword evidence="2" id="KW-0560">Oxidoreductase</keyword>
<dbReference type="InterPro" id="IPR002347">
    <property type="entry name" value="SDR_fam"/>
</dbReference>
<dbReference type="AlphaFoldDB" id="A0A9P9WK17"/>
<keyword evidence="4" id="KW-1185">Reference proteome</keyword>
<dbReference type="PANTHER" id="PTHR24320:SF274">
    <property type="entry name" value="CHAIN DEHYDROGENASE, PUTATIVE (AFU_ORTHOLOGUE AFUA_4G00440)-RELATED"/>
    <property type="match status" value="1"/>
</dbReference>
<evidence type="ECO:0000313" key="3">
    <source>
        <dbReference type="EMBL" id="KAI1867521.1"/>
    </source>
</evidence>
<accession>A0A9P9WK17</accession>
<dbReference type="SUPFAM" id="SSF51735">
    <property type="entry name" value="NAD(P)-binding Rossmann-fold domains"/>
    <property type="match status" value="1"/>
</dbReference>
<organism evidence="3 4">
    <name type="scientific">Neoarthrinium moseri</name>
    <dbReference type="NCBI Taxonomy" id="1658444"/>
    <lineage>
        <taxon>Eukaryota</taxon>
        <taxon>Fungi</taxon>
        <taxon>Dikarya</taxon>
        <taxon>Ascomycota</taxon>
        <taxon>Pezizomycotina</taxon>
        <taxon>Sordariomycetes</taxon>
        <taxon>Xylariomycetidae</taxon>
        <taxon>Amphisphaeriales</taxon>
        <taxon>Apiosporaceae</taxon>
        <taxon>Neoarthrinium</taxon>
    </lineage>
</organism>
<protein>
    <submittedName>
        <fullName evidence="3">Uncharacterized protein</fullName>
    </submittedName>
</protein>
<gene>
    <name evidence="3" type="ORF">JX265_007323</name>
</gene>
<comment type="similarity">
    <text evidence="1">Belongs to the short-chain dehydrogenases/reductases (SDR) family.</text>
</comment>
<evidence type="ECO:0000256" key="1">
    <source>
        <dbReference type="ARBA" id="ARBA00006484"/>
    </source>
</evidence>
<proteinExistence type="inferred from homology"/>
<reference evidence="3" key="1">
    <citation type="submission" date="2021-03" db="EMBL/GenBank/DDBJ databases">
        <title>Revisited historic fungal species revealed as producer of novel bioactive compounds through whole genome sequencing and comparative genomics.</title>
        <authorList>
            <person name="Vignolle G.A."/>
            <person name="Hochenegger N."/>
            <person name="Mach R.L."/>
            <person name="Mach-Aigner A.R."/>
            <person name="Javad Rahimi M."/>
            <person name="Salim K.A."/>
            <person name="Chan C.M."/>
            <person name="Lim L.B.L."/>
            <person name="Cai F."/>
            <person name="Druzhinina I.S."/>
            <person name="U'Ren J.M."/>
            <person name="Derntl C."/>
        </authorList>
    </citation>
    <scope>NUCLEOTIDE SEQUENCE</scope>
    <source>
        <strain evidence="3">TUCIM 5799</strain>
    </source>
</reference>
<dbReference type="Pfam" id="PF00106">
    <property type="entry name" value="adh_short"/>
    <property type="match status" value="1"/>
</dbReference>
<sequence>MSRIFITGSSDGLGLLSAQALANRGHQVFLHARNPKRADDARSACPQATGCFIGDLSSTEETRSLASQLNEAGPWDAIIHNAGVMRGGESTFAINTLAPYLLTCLISPPPRRYVFLSSSMHQGGDVTLRDIERCSYSDSKLHNVMLAFWFSRHFGSQVACNSMDPGWVPTKMGGSGAPDDINAAVDTYVMLAEGSRAAEGQTGKYWYQCRERTFKSAASDKQKQDQLIGLLHGKSGVQPPG</sequence>